<dbReference type="InterPro" id="IPR036188">
    <property type="entry name" value="FAD/NAD-bd_sf"/>
</dbReference>
<evidence type="ECO:0000256" key="1">
    <source>
        <dbReference type="ARBA" id="ARBA00023002"/>
    </source>
</evidence>
<protein>
    <submittedName>
        <fullName evidence="3">Gamma-glutamylputrescine oxidoreductase</fullName>
        <ecNumber evidence="3">1.4.3.-</ecNumber>
    </submittedName>
</protein>
<dbReference type="SUPFAM" id="SSF51905">
    <property type="entry name" value="FAD/NAD(P)-binding domain"/>
    <property type="match status" value="1"/>
</dbReference>
<proteinExistence type="predicted"/>
<dbReference type="EMBL" id="OMOQ01000001">
    <property type="protein sequence ID" value="SPH18569.1"/>
    <property type="molecule type" value="Genomic_DNA"/>
</dbReference>
<accession>A0A2R8B7N3</accession>
<reference evidence="3 4" key="1">
    <citation type="submission" date="2018-03" db="EMBL/GenBank/DDBJ databases">
        <authorList>
            <person name="Keele B.F."/>
        </authorList>
    </citation>
    <scope>NUCLEOTIDE SEQUENCE [LARGE SCALE GENOMIC DNA]</scope>
    <source>
        <strain evidence="3 4">CECT 8626</strain>
    </source>
</reference>
<feature type="domain" description="FAD dependent oxidoreductase" evidence="2">
    <location>
        <begin position="38"/>
        <end position="389"/>
    </location>
</feature>
<evidence type="ECO:0000313" key="3">
    <source>
        <dbReference type="EMBL" id="SPH18569.1"/>
    </source>
</evidence>
<name>A0A2R8B7N3_9RHOB</name>
<gene>
    <name evidence="3" type="primary">puuB_3</name>
    <name evidence="3" type="ORF">DEA8626_02109</name>
</gene>
<dbReference type="Proteomes" id="UP000244924">
    <property type="component" value="Unassembled WGS sequence"/>
</dbReference>
<sequence length="433" mass="46805">MDILFANDRAGEYPPSWYAYTAAPPGPYARAEGALSCDVCIVGAGFTGLSAALHLAGRGYDVILLDAHRVGWGASGRNGGQVGTGQRLDQEALEDMVGLDHARRLWELAQEAVTLTKDLAAAHAPDAGYAPGIIHACHRARLVPHARDYSAKMARGYGYDLIRPLDRDEIRHLVGSPAYYGGDIDMGGGHLHPLRYAFGLARAAAAKGVRIFERSTVTGLTELAPATVTTETATITAAHVILACNGYLGRLQQRVTTCVMPINNFIVATEPMTPEVRETFIRGNHAVADSKFVINYFRFSHDHRLLFGGAESYGYRFPKDIAALVRKPMTAIFPQLRDVKITHAWGGTLGITMNRMPHFEQLAGNVLSVSGYSGHGVAMATLGGKLAAEAVAGQAERFDLMASVPTRPFPGGIALRWPLLVLAMVWFSIRDRL</sequence>
<dbReference type="PANTHER" id="PTHR13847:SF281">
    <property type="entry name" value="FAD DEPENDENT OXIDOREDUCTASE DOMAIN-CONTAINING PROTEIN"/>
    <property type="match status" value="1"/>
</dbReference>
<dbReference type="Pfam" id="PF01266">
    <property type="entry name" value="DAO"/>
    <property type="match status" value="1"/>
</dbReference>
<dbReference type="PANTHER" id="PTHR13847">
    <property type="entry name" value="SARCOSINE DEHYDROGENASE-RELATED"/>
    <property type="match status" value="1"/>
</dbReference>
<keyword evidence="1 3" id="KW-0560">Oxidoreductase</keyword>
<dbReference type="Gene3D" id="3.30.9.10">
    <property type="entry name" value="D-Amino Acid Oxidase, subunit A, domain 2"/>
    <property type="match status" value="1"/>
</dbReference>
<dbReference type="RefSeq" id="WP_108852882.1">
    <property type="nucleotide sequence ID" value="NZ_OMOQ01000001.1"/>
</dbReference>
<dbReference type="InterPro" id="IPR006076">
    <property type="entry name" value="FAD-dep_OxRdtase"/>
</dbReference>
<dbReference type="GO" id="GO:0005737">
    <property type="term" value="C:cytoplasm"/>
    <property type="evidence" value="ECO:0007669"/>
    <property type="project" value="TreeGrafter"/>
</dbReference>
<keyword evidence="4" id="KW-1185">Reference proteome</keyword>
<dbReference type="Gene3D" id="3.50.50.60">
    <property type="entry name" value="FAD/NAD(P)-binding domain"/>
    <property type="match status" value="1"/>
</dbReference>
<evidence type="ECO:0000313" key="4">
    <source>
        <dbReference type="Proteomes" id="UP000244924"/>
    </source>
</evidence>
<dbReference type="AlphaFoldDB" id="A0A2R8B7N3"/>
<dbReference type="GO" id="GO:0016491">
    <property type="term" value="F:oxidoreductase activity"/>
    <property type="evidence" value="ECO:0007669"/>
    <property type="project" value="UniProtKB-KW"/>
</dbReference>
<dbReference type="OrthoDB" id="9806601at2"/>
<organism evidence="3 4">
    <name type="scientific">Albidovulum aquaemixtae</name>
    <dbReference type="NCBI Taxonomy" id="1542388"/>
    <lineage>
        <taxon>Bacteria</taxon>
        <taxon>Pseudomonadati</taxon>
        <taxon>Pseudomonadota</taxon>
        <taxon>Alphaproteobacteria</taxon>
        <taxon>Rhodobacterales</taxon>
        <taxon>Paracoccaceae</taxon>
        <taxon>Albidovulum</taxon>
    </lineage>
</organism>
<dbReference type="EC" id="1.4.3.-" evidence="3"/>
<evidence type="ECO:0000259" key="2">
    <source>
        <dbReference type="Pfam" id="PF01266"/>
    </source>
</evidence>